<dbReference type="InterPro" id="IPR002932">
    <property type="entry name" value="Glu_synthdom"/>
</dbReference>
<dbReference type="Gene3D" id="3.20.20.70">
    <property type="entry name" value="Aldolase class I"/>
    <property type="match status" value="1"/>
</dbReference>
<reference evidence="4 5" key="1">
    <citation type="submission" date="2022-03" db="EMBL/GenBank/DDBJ databases">
        <title>Genomic Encyclopedia of Type Strains, Phase III (KMG-III): the genomes of soil and plant-associated and newly described type strains.</title>
        <authorList>
            <person name="Whitman W."/>
        </authorList>
    </citation>
    <scope>NUCLEOTIDE SEQUENCE [LARGE SCALE GENOMIC DNA]</scope>
    <source>
        <strain evidence="4 5">BSker1</strain>
    </source>
</reference>
<evidence type="ECO:0000256" key="2">
    <source>
        <dbReference type="PIRNR" id="PIRNR006429"/>
    </source>
</evidence>
<dbReference type="InterPro" id="IPR027283">
    <property type="entry name" value="YerD"/>
</dbReference>
<dbReference type="EMBL" id="JALJYF010000002">
    <property type="protein sequence ID" value="MCP1728458.1"/>
    <property type="molecule type" value="Genomic_DNA"/>
</dbReference>
<keyword evidence="5" id="KW-1185">Reference proteome</keyword>
<sequence>MSAKTLILATLLAVTLLFLTLGLANPAWWWATLALIPLYLIAIHDLYQRRKTLLRNFPILGHGRYLIEDFRHHFRQYLIESDRDGHPFTHEQRALVYRRAKDVNDVLPFGTIQNVYGSDYDWLNHSMQPKPVQHTEPRVRIGGVDCLRPYEASHLNISALSFGSLSDRAIIALNRGAAKGGFYHNTGEGGLSPHHRKGDGDLVWNIGSGYFSCRREDGRFDPDQFRDKACTEQVRMIELKLSQGAKPGGGGILPASKLTRELAETRGVPMGEDVLSPAAHSEFSSPVGLLEFIARLRELSDGRPVGMKLCLGRRVEFMAVVKAMIETGIKPDFITIDGSEGGTGAASLELSNSVGVPLRDALVFVHNTLVGAGLRDEIRLVASGKVISAFDIARNLALGADLCNSARGMMFALGCIQARKCETNRCPTGVATQDPMRVNGISVPDKAERVYRYHQNTIKHLMELMAVTGLEHPGDFRPELFHHRLNERQVISYQDFYPWLEPEALCNGAADVPEWYAEPWQRAKADSFVCF</sequence>
<evidence type="ECO:0000256" key="1">
    <source>
        <dbReference type="ARBA" id="ARBA00009716"/>
    </source>
</evidence>
<feature type="domain" description="Glutamate synthase" evidence="3">
    <location>
        <begin position="154"/>
        <end position="470"/>
    </location>
</feature>
<name>A0ABT1GAW1_9GAMM</name>
<dbReference type="SUPFAM" id="SSF51395">
    <property type="entry name" value="FMN-linked oxidoreductases"/>
    <property type="match status" value="1"/>
</dbReference>
<dbReference type="PANTHER" id="PTHR43819">
    <property type="entry name" value="ARCHAEAL-TYPE GLUTAMATE SYNTHASE [NADPH]"/>
    <property type="match status" value="1"/>
</dbReference>
<dbReference type="CDD" id="cd02808">
    <property type="entry name" value="GltS_FMN"/>
    <property type="match status" value="1"/>
</dbReference>
<evidence type="ECO:0000313" key="4">
    <source>
        <dbReference type="EMBL" id="MCP1728458.1"/>
    </source>
</evidence>
<comment type="similarity">
    <text evidence="1 2">Belongs to the glutamate synthase family.</text>
</comment>
<dbReference type="Proteomes" id="UP001523550">
    <property type="component" value="Unassembled WGS sequence"/>
</dbReference>
<dbReference type="PIRSF" id="PIRSF500060">
    <property type="entry name" value="UCP500060"/>
    <property type="match status" value="1"/>
</dbReference>
<protein>
    <submittedName>
        <fullName evidence="4">Glutamate synthase domain-containing protein 2</fullName>
    </submittedName>
</protein>
<dbReference type="PIRSF" id="PIRSF006429">
    <property type="entry name" value="GOGAT_lg_2"/>
    <property type="match status" value="1"/>
</dbReference>
<proteinExistence type="inferred from homology"/>
<dbReference type="InterPro" id="IPR024188">
    <property type="entry name" value="GltB"/>
</dbReference>
<comment type="caution">
    <text evidence="4">The sequence shown here is derived from an EMBL/GenBank/DDBJ whole genome shotgun (WGS) entry which is preliminary data.</text>
</comment>
<organism evidence="4 5">
    <name type="scientific">Natronospira proteinivora</name>
    <dbReference type="NCBI Taxonomy" id="1807133"/>
    <lineage>
        <taxon>Bacteria</taxon>
        <taxon>Pseudomonadati</taxon>
        <taxon>Pseudomonadota</taxon>
        <taxon>Gammaproteobacteria</taxon>
        <taxon>Natronospirales</taxon>
        <taxon>Natronospiraceae</taxon>
        <taxon>Natronospira</taxon>
    </lineage>
</organism>
<dbReference type="InterPro" id="IPR013785">
    <property type="entry name" value="Aldolase_TIM"/>
</dbReference>
<accession>A0ABT1GAW1</accession>
<gene>
    <name evidence="4" type="ORF">J2T60_002458</name>
</gene>
<dbReference type="PANTHER" id="PTHR43819:SF1">
    <property type="entry name" value="ARCHAEAL-TYPE GLUTAMATE SYNTHASE [NADPH]"/>
    <property type="match status" value="1"/>
</dbReference>
<evidence type="ECO:0000313" key="5">
    <source>
        <dbReference type="Proteomes" id="UP001523550"/>
    </source>
</evidence>
<dbReference type="RefSeq" id="WP_253450653.1">
    <property type="nucleotide sequence ID" value="NZ_JALJYF010000002.1"/>
</dbReference>
<evidence type="ECO:0000259" key="3">
    <source>
        <dbReference type="Pfam" id="PF01645"/>
    </source>
</evidence>
<dbReference type="Pfam" id="PF01645">
    <property type="entry name" value="Glu_synthase"/>
    <property type="match status" value="1"/>
</dbReference>